<evidence type="ECO:0000256" key="7">
    <source>
        <dbReference type="RuleBase" id="RU004182"/>
    </source>
</evidence>
<feature type="domain" description="Photolyase/cryptochrome alpha/beta" evidence="8">
    <location>
        <begin position="1"/>
        <end position="137"/>
    </location>
</feature>
<gene>
    <name evidence="9" type="primary">phrB</name>
    <name evidence="9" type="ORF">ACFOSS_13055</name>
</gene>
<dbReference type="PRINTS" id="PR00147">
    <property type="entry name" value="DNAPHOTLYASE"/>
</dbReference>
<dbReference type="InterPro" id="IPR036134">
    <property type="entry name" value="Crypto/Photolyase_FAD-like_sf"/>
</dbReference>
<evidence type="ECO:0000256" key="1">
    <source>
        <dbReference type="ARBA" id="ARBA00001932"/>
    </source>
</evidence>
<keyword evidence="10" id="KW-1185">Reference proteome</keyword>
<evidence type="ECO:0000313" key="10">
    <source>
        <dbReference type="Proteomes" id="UP001595692"/>
    </source>
</evidence>
<dbReference type="Gene3D" id="3.40.50.620">
    <property type="entry name" value="HUPs"/>
    <property type="match status" value="1"/>
</dbReference>
<evidence type="ECO:0000256" key="2">
    <source>
        <dbReference type="ARBA" id="ARBA00001974"/>
    </source>
</evidence>
<proteinExistence type="inferred from homology"/>
<accession>A0ABV8CR65</accession>
<dbReference type="NCBIfam" id="NF007955">
    <property type="entry name" value="PRK10674.1"/>
    <property type="match status" value="1"/>
</dbReference>
<dbReference type="InterPro" id="IPR006050">
    <property type="entry name" value="DNA_photolyase_N"/>
</dbReference>
<organism evidence="9 10">
    <name type="scientific">Pseudaeromonas sharmana</name>
    <dbReference type="NCBI Taxonomy" id="328412"/>
    <lineage>
        <taxon>Bacteria</taxon>
        <taxon>Pseudomonadati</taxon>
        <taxon>Pseudomonadota</taxon>
        <taxon>Gammaproteobacteria</taxon>
        <taxon>Aeromonadales</taxon>
        <taxon>Aeromonadaceae</taxon>
        <taxon>Pseudaeromonas</taxon>
    </lineage>
</organism>
<dbReference type="InterPro" id="IPR018394">
    <property type="entry name" value="DNA_photolyase_1_CS_C"/>
</dbReference>
<keyword evidence="4 7" id="KW-0285">Flavoprotein</keyword>
<keyword evidence="5 7" id="KW-0274">FAD</keyword>
<dbReference type="InterPro" id="IPR036155">
    <property type="entry name" value="Crypto/Photolyase_N_sf"/>
</dbReference>
<keyword evidence="6 7" id="KW-0157">Chromophore</keyword>
<comment type="caution">
    <text evidence="9">The sequence shown here is derived from an EMBL/GenBank/DDBJ whole genome shotgun (WGS) entry which is preliminary data.</text>
</comment>
<dbReference type="SUPFAM" id="SSF52425">
    <property type="entry name" value="Cryptochrome/photolyase, N-terminal domain"/>
    <property type="match status" value="1"/>
</dbReference>
<dbReference type="RefSeq" id="WP_377153203.1">
    <property type="nucleotide sequence ID" value="NZ_JBHSAF010000014.1"/>
</dbReference>
<protein>
    <submittedName>
        <fullName evidence="9">Deoxyribodipyrimidine photo-lyase</fullName>
        <ecNumber evidence="9">4.1.99.3</ecNumber>
    </submittedName>
</protein>
<keyword evidence="9" id="KW-0456">Lyase</keyword>
<dbReference type="InterPro" id="IPR005101">
    <property type="entry name" value="Cryptochr/Photolyase_FAD-bd"/>
</dbReference>
<dbReference type="EC" id="4.1.99.3" evidence="9"/>
<dbReference type="Pfam" id="PF00875">
    <property type="entry name" value="DNA_photolyase"/>
    <property type="match status" value="1"/>
</dbReference>
<comment type="cofactor">
    <cofactor evidence="1">
        <name>(6R)-5,10-methylene-5,6,7,8-tetrahydrofolate</name>
        <dbReference type="ChEBI" id="CHEBI:15636"/>
    </cofactor>
</comment>
<comment type="similarity">
    <text evidence="3">Belongs to the DNA photolyase class-1 family.</text>
</comment>
<dbReference type="Proteomes" id="UP001595692">
    <property type="component" value="Unassembled WGS sequence"/>
</dbReference>
<dbReference type="InterPro" id="IPR002081">
    <property type="entry name" value="Cryptochrome/DNA_photolyase_1"/>
</dbReference>
<comment type="similarity">
    <text evidence="7">Belongs to the DNA photolyase family.</text>
</comment>
<dbReference type="PANTHER" id="PTHR11455:SF9">
    <property type="entry name" value="CRYPTOCHROME CIRCADIAN CLOCK 5 ISOFORM X1"/>
    <property type="match status" value="1"/>
</dbReference>
<dbReference type="PANTHER" id="PTHR11455">
    <property type="entry name" value="CRYPTOCHROME"/>
    <property type="match status" value="1"/>
</dbReference>
<dbReference type="GO" id="GO:0003904">
    <property type="term" value="F:deoxyribodipyrimidine photo-lyase activity"/>
    <property type="evidence" value="ECO:0007669"/>
    <property type="project" value="UniProtKB-EC"/>
</dbReference>
<dbReference type="SUPFAM" id="SSF48173">
    <property type="entry name" value="Cryptochrome/photolyase FAD-binding domain"/>
    <property type="match status" value="1"/>
</dbReference>
<dbReference type="Gene3D" id="1.25.40.80">
    <property type="match status" value="1"/>
</dbReference>
<name>A0ABV8CR65_9GAMM</name>
<reference evidence="10" key="1">
    <citation type="journal article" date="2019" name="Int. J. Syst. Evol. Microbiol.">
        <title>The Global Catalogue of Microorganisms (GCM) 10K type strain sequencing project: providing services to taxonomists for standard genome sequencing and annotation.</title>
        <authorList>
            <consortium name="The Broad Institute Genomics Platform"/>
            <consortium name="The Broad Institute Genome Sequencing Center for Infectious Disease"/>
            <person name="Wu L."/>
            <person name="Ma J."/>
        </authorList>
    </citation>
    <scope>NUCLEOTIDE SEQUENCE [LARGE SCALE GENOMIC DNA]</scope>
    <source>
        <strain evidence="10">CCUG 54939</strain>
    </source>
</reference>
<dbReference type="PROSITE" id="PS51645">
    <property type="entry name" value="PHR_CRY_ALPHA_BETA"/>
    <property type="match status" value="1"/>
</dbReference>
<evidence type="ECO:0000313" key="9">
    <source>
        <dbReference type="EMBL" id="MFC3914387.1"/>
    </source>
</evidence>
<evidence type="ECO:0000256" key="6">
    <source>
        <dbReference type="ARBA" id="ARBA00022991"/>
    </source>
</evidence>
<dbReference type="InterPro" id="IPR014729">
    <property type="entry name" value="Rossmann-like_a/b/a_fold"/>
</dbReference>
<evidence type="ECO:0000256" key="3">
    <source>
        <dbReference type="ARBA" id="ARBA00005862"/>
    </source>
</evidence>
<dbReference type="EMBL" id="JBHSAF010000014">
    <property type="protein sequence ID" value="MFC3914387.1"/>
    <property type="molecule type" value="Genomic_DNA"/>
</dbReference>
<dbReference type="PROSITE" id="PS00394">
    <property type="entry name" value="DNA_PHOTOLYASES_1_1"/>
    <property type="match status" value="1"/>
</dbReference>
<evidence type="ECO:0000256" key="5">
    <source>
        <dbReference type="ARBA" id="ARBA00022827"/>
    </source>
</evidence>
<evidence type="ECO:0000259" key="8">
    <source>
        <dbReference type="PROSITE" id="PS51645"/>
    </source>
</evidence>
<evidence type="ECO:0000256" key="4">
    <source>
        <dbReference type="ARBA" id="ARBA00022630"/>
    </source>
</evidence>
<dbReference type="Gene3D" id="1.10.579.10">
    <property type="entry name" value="DNA Cyclobutane Dipyrimidine Photolyase, subunit A, domain 3"/>
    <property type="match status" value="1"/>
</dbReference>
<dbReference type="Pfam" id="PF03441">
    <property type="entry name" value="FAD_binding_7"/>
    <property type="match status" value="1"/>
</dbReference>
<sequence length="471" mass="53286">MRIVFWFRHDLRIHDNPGLAAATKAAIQAGVVLEAVYVATPQTWQRHQLGPRRADLLLRRVNALGAELAARGIALHCLSVPRFADVPAALQQWLGLAPAALYANRELPLDEMRRDATVSARLTQQGIECHWFDERCVLPPGQVLTANGDMFKVFTPFSRAWLKQVLAQGVQVAPLPAPQGAPLSWSEWRCDYPRLDSESWPVTEKAVRQQLWDFVRYQAVAYAELRDVPSLAATSRLSPYLALGVISIRQCLLALMEALGPLPAEKGAPGFAWLNELIWREFYQHLLALEPRLSRGQPFKPEMAALAWRQDDAQFALWCQGRTGYPIVDAAMRCLNQTGWMHNRLRMIVASFLTKDLQLPWWWGERYFMQQLIDGELAANNGGWQWSAGTGADAAPWFRIFNPTTQSQKFDPDGTFIRRYLPELADVPASDIHAPHRWLQLRGRQCDYPAPMVEHAVARELTLAMFRALPG</sequence>
<comment type="cofactor">
    <cofactor evidence="2">
        <name>FAD</name>
        <dbReference type="ChEBI" id="CHEBI:57692"/>
    </cofactor>
</comment>